<feature type="transmembrane region" description="Helical" evidence="1">
    <location>
        <begin position="86"/>
        <end position="108"/>
    </location>
</feature>
<evidence type="ECO:0000256" key="1">
    <source>
        <dbReference type="SAM" id="Phobius"/>
    </source>
</evidence>
<keyword evidence="1" id="KW-1133">Transmembrane helix</keyword>
<gene>
    <name evidence="2" type="ORF">GCM10010324_22120</name>
</gene>
<keyword evidence="1" id="KW-0472">Membrane</keyword>
<feature type="transmembrane region" description="Helical" evidence="1">
    <location>
        <begin position="61"/>
        <end position="80"/>
    </location>
</feature>
<comment type="caution">
    <text evidence="2">The sequence shown here is derived from an EMBL/GenBank/DDBJ whole genome shotgun (WGS) entry which is preliminary data.</text>
</comment>
<dbReference type="Proteomes" id="UP000659223">
    <property type="component" value="Unassembled WGS sequence"/>
</dbReference>
<sequence length="130" mass="13095">MRVLRAVAVAVLLDTLVQAALAGLFVTGDLDLLTWHAANASVLSALTVAALVVWRRLAAPGWPAAAGAVLVALVSVQQGLGEARVLAGHMPLGMAVFGCATALAYWAFTHRTGAAGQAGQPVTGVAGVTE</sequence>
<keyword evidence="3" id="KW-1185">Reference proteome</keyword>
<feature type="transmembrane region" description="Helical" evidence="1">
    <location>
        <begin position="35"/>
        <end position="54"/>
    </location>
</feature>
<evidence type="ECO:0008006" key="4">
    <source>
        <dbReference type="Google" id="ProtNLM"/>
    </source>
</evidence>
<accession>A0ABQ2Y9Y1</accession>
<evidence type="ECO:0000313" key="3">
    <source>
        <dbReference type="Proteomes" id="UP000659223"/>
    </source>
</evidence>
<proteinExistence type="predicted"/>
<keyword evidence="1" id="KW-0812">Transmembrane</keyword>
<protein>
    <recommendedName>
        <fullName evidence="4">Integral membrane protein</fullName>
    </recommendedName>
</protein>
<organism evidence="2 3">
    <name type="scientific">Streptomyces hiroshimensis</name>
    <dbReference type="NCBI Taxonomy" id="66424"/>
    <lineage>
        <taxon>Bacteria</taxon>
        <taxon>Bacillati</taxon>
        <taxon>Actinomycetota</taxon>
        <taxon>Actinomycetes</taxon>
        <taxon>Kitasatosporales</taxon>
        <taxon>Streptomycetaceae</taxon>
        <taxon>Streptomyces</taxon>
    </lineage>
</organism>
<evidence type="ECO:0000313" key="2">
    <source>
        <dbReference type="EMBL" id="GGX76113.1"/>
    </source>
</evidence>
<reference evidence="3" key="1">
    <citation type="journal article" date="2019" name="Int. J. Syst. Evol. Microbiol.">
        <title>The Global Catalogue of Microorganisms (GCM) 10K type strain sequencing project: providing services to taxonomists for standard genome sequencing and annotation.</title>
        <authorList>
            <consortium name="The Broad Institute Genomics Platform"/>
            <consortium name="The Broad Institute Genome Sequencing Center for Infectious Disease"/>
            <person name="Wu L."/>
            <person name="Ma J."/>
        </authorList>
    </citation>
    <scope>NUCLEOTIDE SEQUENCE [LARGE SCALE GENOMIC DNA]</scope>
    <source>
        <strain evidence="3">JCM 4586</strain>
    </source>
</reference>
<dbReference type="EMBL" id="BMUT01000003">
    <property type="protein sequence ID" value="GGX76113.1"/>
    <property type="molecule type" value="Genomic_DNA"/>
</dbReference>
<name>A0ABQ2Y9Y1_9ACTN</name>